<evidence type="ECO:0000313" key="2">
    <source>
        <dbReference type="Proteomes" id="UP000320496"/>
    </source>
</evidence>
<reference evidence="1 2" key="1">
    <citation type="submission" date="2019-02" db="EMBL/GenBank/DDBJ databases">
        <title>Deep-cultivation of Planctomycetes and their phenomic and genomic characterization uncovers novel biology.</title>
        <authorList>
            <person name="Wiegand S."/>
            <person name="Jogler M."/>
            <person name="Boedeker C."/>
            <person name="Pinto D."/>
            <person name="Vollmers J."/>
            <person name="Rivas-Marin E."/>
            <person name="Kohn T."/>
            <person name="Peeters S.H."/>
            <person name="Heuer A."/>
            <person name="Rast P."/>
            <person name="Oberbeckmann S."/>
            <person name="Bunk B."/>
            <person name="Jeske O."/>
            <person name="Meyerdierks A."/>
            <person name="Storesund J.E."/>
            <person name="Kallscheuer N."/>
            <person name="Luecker S."/>
            <person name="Lage O.M."/>
            <person name="Pohl T."/>
            <person name="Merkel B.J."/>
            <person name="Hornburger P."/>
            <person name="Mueller R.-W."/>
            <person name="Bruemmer F."/>
            <person name="Labrenz M."/>
            <person name="Spormann A.M."/>
            <person name="Op den Camp H."/>
            <person name="Overmann J."/>
            <person name="Amann R."/>
            <person name="Jetten M.S.M."/>
            <person name="Mascher T."/>
            <person name="Medema M.H."/>
            <person name="Devos D.P."/>
            <person name="Kaster A.-K."/>
            <person name="Ovreas L."/>
            <person name="Rohde M."/>
            <person name="Galperin M.Y."/>
            <person name="Jogler C."/>
        </authorList>
    </citation>
    <scope>NUCLEOTIDE SEQUENCE [LARGE SCALE GENOMIC DNA]</scope>
    <source>
        <strain evidence="1 2">Mal4</strain>
    </source>
</reference>
<accession>A0A517ZEN9</accession>
<dbReference type="RefSeq" id="WP_145372201.1">
    <property type="nucleotide sequence ID" value="NZ_CP036275.1"/>
</dbReference>
<keyword evidence="2" id="KW-1185">Reference proteome</keyword>
<gene>
    <name evidence="1" type="ORF">Mal4_53280</name>
</gene>
<dbReference type="OrthoDB" id="229769at2"/>
<sequence>MSAFIDDPSHLVTPVEDAWTDYLVREAELEQQVEATVVTWRLARDDMFLPIHPFYRTIDTRETDGYWKPRPLQWVTKPEDELACTHHGFDAEGRLVFARRRLYSQFVIFGDGYYDLLSGYHNEATGGRIIAEEERGGIRRGGVTRYHVDADGRITTTVRLNNEQPEPDGHYRLTETFAWDRDRLTDSYRQNFNLGQQPPGWARDLSAEQLAAMFRQVDGRLREFLPGRKHVHYGYAADGSLKRAVLLDVDTGKEKSELYSRDPSDSVESVAAELSTRLGKQLVKLLKATTDFRPLRHVALVYSAEHVHCGLPTRVLLSGSDDGDIDILDWESYPREAAWPPESRTGQKLESLHRRLLVVVESSPAYAADHAPRPYREVLWNASRHVYDALARKKRLVAEDFTIFPIDDHGDVDAAEDVRQSLPSDVANRVLAGMHQ</sequence>
<name>A0A517ZEN9_9PLAN</name>
<proteinExistence type="predicted"/>
<evidence type="ECO:0000313" key="1">
    <source>
        <dbReference type="EMBL" id="QDU40965.1"/>
    </source>
</evidence>
<dbReference type="EMBL" id="CP036275">
    <property type="protein sequence ID" value="QDU40965.1"/>
    <property type="molecule type" value="Genomic_DNA"/>
</dbReference>
<dbReference type="Proteomes" id="UP000320496">
    <property type="component" value="Chromosome"/>
</dbReference>
<organism evidence="1 2">
    <name type="scientific">Maioricimonas rarisocia</name>
    <dbReference type="NCBI Taxonomy" id="2528026"/>
    <lineage>
        <taxon>Bacteria</taxon>
        <taxon>Pseudomonadati</taxon>
        <taxon>Planctomycetota</taxon>
        <taxon>Planctomycetia</taxon>
        <taxon>Planctomycetales</taxon>
        <taxon>Planctomycetaceae</taxon>
        <taxon>Maioricimonas</taxon>
    </lineage>
</organism>
<dbReference type="KEGG" id="mri:Mal4_53280"/>
<dbReference type="AlphaFoldDB" id="A0A517ZEN9"/>
<protein>
    <submittedName>
        <fullName evidence="1">Uncharacterized protein</fullName>
    </submittedName>
</protein>